<keyword evidence="1" id="KW-0436">Ligase</keyword>
<dbReference type="GO" id="GO:0016874">
    <property type="term" value="F:ligase activity"/>
    <property type="evidence" value="ECO:0007669"/>
    <property type="project" value="UniProtKB-KW"/>
</dbReference>
<sequence length="933" mass="102968">MSSFKDNIQESVPFLGQKKIAVVIDPYSTGCCVAQEIQKRGYLLIAVWTIGFAEEMKSHVPKSCGRMDYFAEIDQAVTLEESKARLLEAAEGHELFCCFAGGEAGVDFADAFSEHLELLTNGTEVPNRRDKYIQQEMIRQAGLRAVRQAGGSEFSDVETFLNTEEMPVVLKPTESAGSDGVKLCYTFPEAKEHFEKLMSSQMVNGGDCPSVLCQEFLQGDEYVVDHVSRNGVHKTVMIWVYDKRKANGGDFVYFGMKPVDASTDKAKIMINYIRRTLDIIGIKNGPSHSEVMMTSEGPCLVEVNCRAHGGDGSWRPLACALTGGYSQVEVAADALCDTAAFDKYPDKPASPFKSSGQEVMLVSFSRGKVKSTPGYEVLKMLPSFLNIADSVSPGDQVEYTEDLITSIGSVVISHPDPVIVKRDIEFIRLMEQINGFFVYESHAMQLVNPDAIGRRNMDGSKKHKRIFSTDGPNLLRIMSNDRPELSGSFKPLIKRMTTVDSSKEVVVIIDPYSTGTCVADETMKRGFSVIALWSKCISEELKKHVPLSCSNMQKYFANIDVQDDLASTSEALYKAAGMKKIVACFAGGETGVDFADALSEYMKVRTNGTNVVNRRDKKVQQELIRKHGLRSVRQAGGAKFSDVVEFLNTESYPIVLKPNEAAGSEGVKLCNSFDEAKGHFEVLMSMQMQVGGDCPSVLCQEFLRGKEYVIDHVSRDGVHKTTMMWVYDKRPLNGSAFVYFGTLPVDSDSPEAKILIPYVRGVLEAMEIANGASHCEVMMTPDGPCLVEMNVRTHGGDGNWVPLARALTGGHTQVDVTVDSYLDKPKFSTIPNIYPSPFKSAGQEVYLVSRGRGKVKSTPGFDVIKEMPSFIFLETGVTPGSSVDYTIDLFTALGSVLLMHDDPEVLEADIKKIRDMENNDEIIEYDSHVSYLK</sequence>
<evidence type="ECO:0000256" key="4">
    <source>
        <dbReference type="PROSITE-ProRule" id="PRU00409"/>
    </source>
</evidence>
<dbReference type="InParanoid" id="A0A1E7FWQ6"/>
<feature type="domain" description="ATP-grasp" evidence="5">
    <location>
        <begin position="621"/>
        <end position="822"/>
    </location>
</feature>
<dbReference type="PANTHER" id="PTHR43585">
    <property type="entry name" value="FUMIPYRROLE BIOSYNTHESIS PROTEIN C"/>
    <property type="match status" value="1"/>
</dbReference>
<evidence type="ECO:0000256" key="1">
    <source>
        <dbReference type="ARBA" id="ARBA00022598"/>
    </source>
</evidence>
<keyword evidence="3 4" id="KW-0067">ATP-binding</keyword>
<evidence type="ECO:0000259" key="5">
    <source>
        <dbReference type="PROSITE" id="PS50975"/>
    </source>
</evidence>
<organism evidence="6 7">
    <name type="scientific">Fragilariopsis cylindrus CCMP1102</name>
    <dbReference type="NCBI Taxonomy" id="635003"/>
    <lineage>
        <taxon>Eukaryota</taxon>
        <taxon>Sar</taxon>
        <taxon>Stramenopiles</taxon>
        <taxon>Ochrophyta</taxon>
        <taxon>Bacillariophyta</taxon>
        <taxon>Bacillariophyceae</taxon>
        <taxon>Bacillariophycidae</taxon>
        <taxon>Bacillariales</taxon>
        <taxon>Bacillariaceae</taxon>
        <taxon>Fragilariopsis</taxon>
    </lineage>
</organism>
<dbReference type="InterPro" id="IPR052032">
    <property type="entry name" value="ATP-dep_AA_Ligase"/>
</dbReference>
<reference evidence="6 7" key="1">
    <citation type="submission" date="2016-09" db="EMBL/GenBank/DDBJ databases">
        <title>Extensive genetic diversity and differential bi-allelic expression allows diatom success in the polar Southern Ocean.</title>
        <authorList>
            <consortium name="DOE Joint Genome Institute"/>
            <person name="Mock T."/>
            <person name="Otillar R.P."/>
            <person name="Strauss J."/>
            <person name="Dupont C."/>
            <person name="Frickenhaus S."/>
            <person name="Maumus F."/>
            <person name="Mcmullan M."/>
            <person name="Sanges R."/>
            <person name="Schmutz J."/>
            <person name="Toseland A."/>
            <person name="Valas R."/>
            <person name="Veluchamy A."/>
            <person name="Ward B.J."/>
            <person name="Allen A."/>
            <person name="Barry K."/>
            <person name="Falciatore A."/>
            <person name="Ferrante M."/>
            <person name="Fortunato A.E."/>
            <person name="Gloeckner G."/>
            <person name="Gruber A."/>
            <person name="Hipkin R."/>
            <person name="Janech M."/>
            <person name="Kroth P."/>
            <person name="Leese F."/>
            <person name="Lindquist E."/>
            <person name="Lyon B.R."/>
            <person name="Martin J."/>
            <person name="Mayer C."/>
            <person name="Parker M."/>
            <person name="Quesneville H."/>
            <person name="Raymond J."/>
            <person name="Uhlig C."/>
            <person name="Valentin K.U."/>
            <person name="Worden A.Z."/>
            <person name="Armbrust E.V."/>
            <person name="Bowler C."/>
            <person name="Green B."/>
            <person name="Moulton V."/>
            <person name="Van Oosterhout C."/>
            <person name="Grigoriev I."/>
        </authorList>
    </citation>
    <scope>NUCLEOTIDE SEQUENCE [LARGE SCALE GENOMIC DNA]</scope>
    <source>
        <strain evidence="6 7">CCMP1102</strain>
    </source>
</reference>
<dbReference type="Proteomes" id="UP000095751">
    <property type="component" value="Unassembled WGS sequence"/>
</dbReference>
<dbReference type="PROSITE" id="PS50975">
    <property type="entry name" value="ATP_GRASP"/>
    <property type="match status" value="2"/>
</dbReference>
<feature type="domain" description="ATP-grasp" evidence="5">
    <location>
        <begin position="135"/>
        <end position="336"/>
    </location>
</feature>
<dbReference type="Gene3D" id="3.30.470.20">
    <property type="entry name" value="ATP-grasp fold, B domain"/>
    <property type="match status" value="2"/>
</dbReference>
<dbReference type="InterPro" id="IPR011761">
    <property type="entry name" value="ATP-grasp"/>
</dbReference>
<dbReference type="GO" id="GO:0046872">
    <property type="term" value="F:metal ion binding"/>
    <property type="evidence" value="ECO:0007669"/>
    <property type="project" value="InterPro"/>
</dbReference>
<evidence type="ECO:0000256" key="3">
    <source>
        <dbReference type="ARBA" id="ARBA00022840"/>
    </source>
</evidence>
<gene>
    <name evidence="6" type="ORF">FRACYDRAFT_178801</name>
</gene>
<dbReference type="KEGG" id="fcy:FRACYDRAFT_178801"/>
<evidence type="ECO:0000256" key="2">
    <source>
        <dbReference type="ARBA" id="ARBA00022741"/>
    </source>
</evidence>
<dbReference type="SUPFAM" id="SSF56059">
    <property type="entry name" value="Glutathione synthetase ATP-binding domain-like"/>
    <property type="match status" value="2"/>
</dbReference>
<dbReference type="GO" id="GO:0005524">
    <property type="term" value="F:ATP binding"/>
    <property type="evidence" value="ECO:0007669"/>
    <property type="project" value="UniProtKB-UniRule"/>
</dbReference>
<dbReference type="PANTHER" id="PTHR43585:SF2">
    <property type="entry name" value="ATP-GRASP ENZYME FSQD"/>
    <property type="match status" value="1"/>
</dbReference>
<protein>
    <submittedName>
        <fullName evidence="6">Glutathione synthetase ATP-binding domain-like protein</fullName>
    </submittedName>
</protein>
<dbReference type="AlphaFoldDB" id="A0A1E7FWQ6"/>
<proteinExistence type="predicted"/>
<keyword evidence="7" id="KW-1185">Reference proteome</keyword>
<name>A0A1E7FWQ6_9STRA</name>
<evidence type="ECO:0000313" key="6">
    <source>
        <dbReference type="EMBL" id="OEU22576.1"/>
    </source>
</evidence>
<evidence type="ECO:0000313" key="7">
    <source>
        <dbReference type="Proteomes" id="UP000095751"/>
    </source>
</evidence>
<dbReference type="EMBL" id="KV784353">
    <property type="protein sequence ID" value="OEU22576.1"/>
    <property type="molecule type" value="Genomic_DNA"/>
</dbReference>
<keyword evidence="2 4" id="KW-0547">Nucleotide-binding</keyword>
<dbReference type="Pfam" id="PF13535">
    <property type="entry name" value="ATP-grasp_4"/>
    <property type="match status" value="2"/>
</dbReference>
<dbReference type="OrthoDB" id="434648at2759"/>
<accession>A0A1E7FWQ6</accession>